<sequence>MHIVEMRMMRWMHGHIKSDKINNEVIQDKVGVTYAVDKMRDVKLRGSGRLKKYWEEVIIQDMPQLHITEDMTLDRTV</sequence>
<dbReference type="PANTHER" id="PTHR46238">
    <property type="entry name" value="REVERSE TRANSCRIPTASE DOMAIN-CONTAINING PROTEIN"/>
    <property type="match status" value="1"/>
</dbReference>
<evidence type="ECO:0000313" key="1">
    <source>
        <dbReference type="EMBL" id="KAG5608126.1"/>
    </source>
</evidence>
<comment type="caution">
    <text evidence="1">The sequence shown here is derived from an EMBL/GenBank/DDBJ whole genome shotgun (WGS) entry which is preliminary data.</text>
</comment>
<evidence type="ECO:0000313" key="2">
    <source>
        <dbReference type="Proteomes" id="UP000824120"/>
    </source>
</evidence>
<accession>A0A9J5ZB29</accession>
<gene>
    <name evidence="1" type="ORF">H5410_019407</name>
</gene>
<protein>
    <submittedName>
        <fullName evidence="1">Uncharacterized protein</fullName>
    </submittedName>
</protein>
<keyword evidence="2" id="KW-1185">Reference proteome</keyword>
<dbReference type="AlphaFoldDB" id="A0A9J5ZB29"/>
<dbReference type="Proteomes" id="UP000824120">
    <property type="component" value="Chromosome 4"/>
</dbReference>
<dbReference type="OrthoDB" id="1303839at2759"/>
<dbReference type="PANTHER" id="PTHR46238:SF8">
    <property type="entry name" value="ENDONUCLEASE_EXONUCLEASE_PHOSPHATASE DOMAIN-CONTAINING PROTEIN"/>
    <property type="match status" value="1"/>
</dbReference>
<reference evidence="1 2" key="1">
    <citation type="submission" date="2020-09" db="EMBL/GenBank/DDBJ databases">
        <title>De no assembly of potato wild relative species, Solanum commersonii.</title>
        <authorList>
            <person name="Cho K."/>
        </authorList>
    </citation>
    <scope>NUCLEOTIDE SEQUENCE [LARGE SCALE GENOMIC DNA]</scope>
    <source>
        <strain evidence="1">LZ3.2</strain>
        <tissue evidence="1">Leaf</tissue>
    </source>
</reference>
<proteinExistence type="predicted"/>
<name>A0A9J5ZB29_SOLCO</name>
<organism evidence="1 2">
    <name type="scientific">Solanum commersonii</name>
    <name type="common">Commerson's wild potato</name>
    <name type="synonym">Commerson's nightshade</name>
    <dbReference type="NCBI Taxonomy" id="4109"/>
    <lineage>
        <taxon>Eukaryota</taxon>
        <taxon>Viridiplantae</taxon>
        <taxon>Streptophyta</taxon>
        <taxon>Embryophyta</taxon>
        <taxon>Tracheophyta</taxon>
        <taxon>Spermatophyta</taxon>
        <taxon>Magnoliopsida</taxon>
        <taxon>eudicotyledons</taxon>
        <taxon>Gunneridae</taxon>
        <taxon>Pentapetalae</taxon>
        <taxon>asterids</taxon>
        <taxon>lamiids</taxon>
        <taxon>Solanales</taxon>
        <taxon>Solanaceae</taxon>
        <taxon>Solanoideae</taxon>
        <taxon>Solaneae</taxon>
        <taxon>Solanum</taxon>
    </lineage>
</organism>
<dbReference type="EMBL" id="JACXVP010000004">
    <property type="protein sequence ID" value="KAG5608126.1"/>
    <property type="molecule type" value="Genomic_DNA"/>
</dbReference>